<reference evidence="5 6" key="1">
    <citation type="journal article" date="2014" name="Genome Announc.">
        <title>Draft Genome Sequence of Cytophaga fermentans JCM 21142T, a Facultative Anaerobe Isolated from Marine Mud.</title>
        <authorList>
            <person name="Starns D."/>
            <person name="Oshima K."/>
            <person name="Suda W."/>
            <person name="Iino T."/>
            <person name="Yuki M."/>
            <person name="Inoue J."/>
            <person name="Kitamura K."/>
            <person name="Iida T."/>
            <person name="Darby A."/>
            <person name="Hattori M."/>
            <person name="Ohkuma M."/>
        </authorList>
    </citation>
    <scope>NUCLEOTIDE SEQUENCE [LARGE SCALE GENOMIC DNA]</scope>
    <source>
        <strain evidence="5 6">JCM 21142</strain>
    </source>
</reference>
<keyword evidence="3" id="KW-0560">Oxidoreductase</keyword>
<dbReference type="InterPro" id="IPR023210">
    <property type="entry name" value="NADP_OxRdtase_dom"/>
</dbReference>
<dbReference type="Proteomes" id="UP000019402">
    <property type="component" value="Unassembled WGS sequence"/>
</dbReference>
<gene>
    <name evidence="5" type="ORF">JCM21142_72811</name>
</gene>
<evidence type="ECO:0000256" key="2">
    <source>
        <dbReference type="ARBA" id="ARBA00022857"/>
    </source>
</evidence>
<dbReference type="PROSITE" id="PS00062">
    <property type="entry name" value="ALDOKETO_REDUCTASE_2"/>
    <property type="match status" value="1"/>
</dbReference>
<dbReference type="STRING" id="869213.GCA_000517085_01140"/>
<evidence type="ECO:0000313" key="5">
    <source>
        <dbReference type="EMBL" id="GAF04116.1"/>
    </source>
</evidence>
<keyword evidence="2" id="KW-0521">NADP</keyword>
<name>W7YI20_9BACT</name>
<comment type="caution">
    <text evidence="5">The sequence shown here is derived from an EMBL/GenBank/DDBJ whole genome shotgun (WGS) entry which is preliminary data.</text>
</comment>
<proteinExistence type="inferred from homology"/>
<dbReference type="AlphaFoldDB" id="W7YI20"/>
<dbReference type="PANTHER" id="PTHR43827">
    <property type="entry name" value="2,5-DIKETO-D-GLUCONIC ACID REDUCTASE"/>
    <property type="match status" value="1"/>
</dbReference>
<dbReference type="SUPFAM" id="SSF51430">
    <property type="entry name" value="NAD(P)-linked oxidoreductase"/>
    <property type="match status" value="1"/>
</dbReference>
<evidence type="ECO:0000259" key="4">
    <source>
        <dbReference type="Pfam" id="PF00248"/>
    </source>
</evidence>
<dbReference type="InterPro" id="IPR020471">
    <property type="entry name" value="AKR"/>
</dbReference>
<accession>W7YI20</accession>
<dbReference type="Pfam" id="PF00248">
    <property type="entry name" value="Aldo_ket_red"/>
    <property type="match status" value="1"/>
</dbReference>
<comment type="similarity">
    <text evidence="1">Belongs to the aldo/keto reductase family.</text>
</comment>
<organism evidence="5 6">
    <name type="scientific">Saccharicrinis fermentans DSM 9555 = JCM 21142</name>
    <dbReference type="NCBI Taxonomy" id="869213"/>
    <lineage>
        <taxon>Bacteria</taxon>
        <taxon>Pseudomonadati</taxon>
        <taxon>Bacteroidota</taxon>
        <taxon>Bacteroidia</taxon>
        <taxon>Marinilabiliales</taxon>
        <taxon>Marinilabiliaceae</taxon>
        <taxon>Saccharicrinis</taxon>
    </lineage>
</organism>
<dbReference type="eggNOG" id="COG0656">
    <property type="taxonomic scope" value="Bacteria"/>
</dbReference>
<evidence type="ECO:0000313" key="6">
    <source>
        <dbReference type="Proteomes" id="UP000019402"/>
    </source>
</evidence>
<dbReference type="RefSeq" id="WP_044213508.1">
    <property type="nucleotide sequence ID" value="NZ_BAMD01000037.1"/>
</dbReference>
<dbReference type="Gene3D" id="3.20.20.100">
    <property type="entry name" value="NADP-dependent oxidoreductase domain"/>
    <property type="match status" value="1"/>
</dbReference>
<evidence type="ECO:0000256" key="3">
    <source>
        <dbReference type="ARBA" id="ARBA00023002"/>
    </source>
</evidence>
<dbReference type="PANTHER" id="PTHR43827:SF3">
    <property type="entry name" value="NADP-DEPENDENT OXIDOREDUCTASE DOMAIN-CONTAINING PROTEIN"/>
    <property type="match status" value="1"/>
</dbReference>
<protein>
    <submittedName>
        <fullName evidence="5">Putative oxidoreductase YtbE</fullName>
    </submittedName>
</protein>
<dbReference type="EMBL" id="BAMD01000037">
    <property type="protein sequence ID" value="GAF04116.1"/>
    <property type="molecule type" value="Genomic_DNA"/>
</dbReference>
<dbReference type="PRINTS" id="PR00069">
    <property type="entry name" value="ALDKETRDTASE"/>
</dbReference>
<dbReference type="InterPro" id="IPR018170">
    <property type="entry name" value="Aldo/ket_reductase_CS"/>
</dbReference>
<sequence length="179" mass="20892">MEKLALDVLDMYLIHWPVKGKYNETWRALENLYAEGRVRAIGVSNFLQHQLEDLISNANIVPMLNQIEFHPYLTQPGLVEYRKHNKIQVQAWAPLMQGRIFEVEELKILAKKYGKSPVHIVIRWNLQKGILTIPKSVKKHRIGDNADVFDFELSQDDMLLIDDLNKNERLGPDPDNFDF</sequence>
<dbReference type="GO" id="GO:0016616">
    <property type="term" value="F:oxidoreductase activity, acting on the CH-OH group of donors, NAD or NADP as acceptor"/>
    <property type="evidence" value="ECO:0007669"/>
    <property type="project" value="UniProtKB-ARBA"/>
</dbReference>
<feature type="domain" description="NADP-dependent oxidoreductase" evidence="4">
    <location>
        <begin position="2"/>
        <end position="165"/>
    </location>
</feature>
<evidence type="ECO:0000256" key="1">
    <source>
        <dbReference type="ARBA" id="ARBA00007905"/>
    </source>
</evidence>
<keyword evidence="6" id="KW-1185">Reference proteome</keyword>
<dbReference type="InterPro" id="IPR036812">
    <property type="entry name" value="NAD(P)_OxRdtase_dom_sf"/>
</dbReference>